<dbReference type="EMBL" id="LYBM01000005">
    <property type="protein sequence ID" value="ODA35251.1"/>
    <property type="molecule type" value="Genomic_DNA"/>
</dbReference>
<dbReference type="SMART" id="SM00267">
    <property type="entry name" value="GGDEF"/>
    <property type="match status" value="1"/>
</dbReference>
<evidence type="ECO:0000313" key="5">
    <source>
        <dbReference type="EMBL" id="ODA35251.1"/>
    </source>
</evidence>
<name>A0A1C3EPQ6_9GAMM</name>
<evidence type="ECO:0000259" key="4">
    <source>
        <dbReference type="PROSITE" id="PS50887"/>
    </source>
</evidence>
<organism evidence="5 6">
    <name type="scientific">Veronia pacifica</name>
    <dbReference type="NCBI Taxonomy" id="1080227"/>
    <lineage>
        <taxon>Bacteria</taxon>
        <taxon>Pseudomonadati</taxon>
        <taxon>Pseudomonadota</taxon>
        <taxon>Gammaproteobacteria</taxon>
        <taxon>Vibrionales</taxon>
        <taxon>Vibrionaceae</taxon>
        <taxon>Veronia</taxon>
    </lineage>
</organism>
<dbReference type="GO" id="GO:0052621">
    <property type="term" value="F:diguanylate cyclase activity"/>
    <property type="evidence" value="ECO:0007669"/>
    <property type="project" value="UniProtKB-EC"/>
</dbReference>
<comment type="caution">
    <text evidence="5">The sequence shown here is derived from an EMBL/GenBank/DDBJ whole genome shotgun (WGS) entry which is preliminary data.</text>
</comment>
<dbReference type="SUPFAM" id="SSF55073">
    <property type="entry name" value="Nucleotide cyclase"/>
    <property type="match status" value="1"/>
</dbReference>
<evidence type="ECO:0000256" key="3">
    <source>
        <dbReference type="SAM" id="Phobius"/>
    </source>
</evidence>
<accession>A0A1C3EPQ6</accession>
<dbReference type="EC" id="2.7.7.65" evidence="1"/>
<gene>
    <name evidence="5" type="ORF">A8L45_04890</name>
</gene>
<proteinExistence type="predicted"/>
<keyword evidence="3" id="KW-1133">Transmembrane helix</keyword>
<dbReference type="RefSeq" id="WP_068899823.1">
    <property type="nucleotide sequence ID" value="NZ_JBHUIF010000033.1"/>
</dbReference>
<feature type="transmembrane region" description="Helical" evidence="3">
    <location>
        <begin position="283"/>
        <end position="306"/>
    </location>
</feature>
<dbReference type="Proteomes" id="UP000094936">
    <property type="component" value="Unassembled WGS sequence"/>
</dbReference>
<dbReference type="InterPro" id="IPR043128">
    <property type="entry name" value="Rev_trsase/Diguanyl_cyclase"/>
</dbReference>
<dbReference type="OrthoDB" id="9812260at2"/>
<dbReference type="Pfam" id="PF00990">
    <property type="entry name" value="GGDEF"/>
    <property type="match status" value="1"/>
</dbReference>
<evidence type="ECO:0000313" key="6">
    <source>
        <dbReference type="Proteomes" id="UP000094936"/>
    </source>
</evidence>
<dbReference type="InterPro" id="IPR029787">
    <property type="entry name" value="Nucleotide_cyclase"/>
</dbReference>
<comment type="catalytic activity">
    <reaction evidence="2">
        <text>2 GTP = 3',3'-c-di-GMP + 2 diphosphate</text>
        <dbReference type="Rhea" id="RHEA:24898"/>
        <dbReference type="ChEBI" id="CHEBI:33019"/>
        <dbReference type="ChEBI" id="CHEBI:37565"/>
        <dbReference type="ChEBI" id="CHEBI:58805"/>
        <dbReference type="EC" id="2.7.7.65"/>
    </reaction>
</comment>
<protein>
    <recommendedName>
        <fullName evidence="1">diguanylate cyclase</fullName>
        <ecNumber evidence="1">2.7.7.65</ecNumber>
    </recommendedName>
</protein>
<dbReference type="CDD" id="cd01949">
    <property type="entry name" value="GGDEF"/>
    <property type="match status" value="1"/>
</dbReference>
<dbReference type="PROSITE" id="PS50887">
    <property type="entry name" value="GGDEF"/>
    <property type="match status" value="1"/>
</dbReference>
<dbReference type="Gene3D" id="3.30.70.270">
    <property type="match status" value="1"/>
</dbReference>
<dbReference type="STRING" id="1080227.A8L45_04890"/>
<evidence type="ECO:0000256" key="1">
    <source>
        <dbReference type="ARBA" id="ARBA00012528"/>
    </source>
</evidence>
<dbReference type="AlphaFoldDB" id="A0A1C3EPQ6"/>
<dbReference type="InterPro" id="IPR000160">
    <property type="entry name" value="GGDEF_dom"/>
</dbReference>
<keyword evidence="6" id="KW-1185">Reference proteome</keyword>
<dbReference type="InterPro" id="IPR050469">
    <property type="entry name" value="Diguanylate_Cyclase"/>
</dbReference>
<dbReference type="PANTHER" id="PTHR45138:SF9">
    <property type="entry name" value="DIGUANYLATE CYCLASE DGCM-RELATED"/>
    <property type="match status" value="1"/>
</dbReference>
<reference evidence="5 6" key="1">
    <citation type="submission" date="2016-05" db="EMBL/GenBank/DDBJ databases">
        <title>Genomic Taxonomy of the Vibrionaceae.</title>
        <authorList>
            <person name="Gomez-Gil B."/>
            <person name="Enciso-Ibarra J."/>
        </authorList>
    </citation>
    <scope>NUCLEOTIDE SEQUENCE [LARGE SCALE GENOMIC DNA]</scope>
    <source>
        <strain evidence="5 6">CAIM 1920</strain>
    </source>
</reference>
<sequence length="504" mass="56832">MAKRVMLTTIVTVLVGLFFSFLAAMSLHHSESLSIKNEVAKDVENAALSLERELSANIELLQIMRRQFERSQTVSQPLFEQIAKDTLSRHPEYLFIDWVYPKPNRAANEDSESVKRELSVRYALPKLKAEAFRGESVDQQDNLFGILKLSALKAVPMALSSMPIQQEFRDTRGLFVTMPVYRGVAETDNERWQLLEGIISANMLIDDVFKIAISNTVGQAINLELLELGPDKSWTVIHQNLAALYEQGVQDMSFSSSPIKFAGLEWKIKGTPTKGYISDRRSLYPQIIFIVGMVIFIMLSYILYILQFRAMSIQRHVDQKTRALREANLKLEQISRSDSLTGHYNRRYFDECLTSEVGRSQRDSIPISMMVIEIDHLSDYNETCGRIAGDKAIRLISHEMKEVLCRPSDLFARYGGQQFAVLLPNTNDGEPVAGRIAKTVKALGFYFDNEKGNLGLSISIGGVTVIDPKELSASKLSAYAEIALNKAIAGGRDRVHWINEPERN</sequence>
<keyword evidence="3" id="KW-0812">Transmembrane</keyword>
<feature type="domain" description="GGDEF" evidence="4">
    <location>
        <begin position="365"/>
        <end position="500"/>
    </location>
</feature>
<dbReference type="PANTHER" id="PTHR45138">
    <property type="entry name" value="REGULATORY COMPONENTS OF SENSORY TRANSDUCTION SYSTEM"/>
    <property type="match status" value="1"/>
</dbReference>
<keyword evidence="3" id="KW-0472">Membrane</keyword>
<dbReference type="NCBIfam" id="TIGR00254">
    <property type="entry name" value="GGDEF"/>
    <property type="match status" value="1"/>
</dbReference>
<evidence type="ECO:0000256" key="2">
    <source>
        <dbReference type="ARBA" id="ARBA00034247"/>
    </source>
</evidence>